<reference evidence="3 4" key="1">
    <citation type="submission" date="2012-09" db="EMBL/GenBank/DDBJ databases">
        <title>Genome Sequence of alkane-degrading Bacterium Alcanivorax sp. 19-m-6.</title>
        <authorList>
            <person name="Lai Q."/>
            <person name="Shao Z."/>
        </authorList>
    </citation>
    <scope>NUCLEOTIDE SEQUENCE [LARGE SCALE GENOMIC DNA]</scope>
    <source>
        <strain evidence="3 4">19-m-6</strain>
    </source>
</reference>
<dbReference type="Gene3D" id="2.60.40.420">
    <property type="entry name" value="Cupredoxins - blue copper proteins"/>
    <property type="match status" value="1"/>
</dbReference>
<dbReference type="STRING" id="1177154.Y5S_00589"/>
<keyword evidence="1" id="KW-0472">Membrane</keyword>
<gene>
    <name evidence="3" type="ORF">Y5S_00589</name>
</gene>
<organism evidence="3 4">
    <name type="scientific">Alcanivorax nanhaiticus</name>
    <dbReference type="NCBI Taxonomy" id="1177154"/>
    <lineage>
        <taxon>Bacteria</taxon>
        <taxon>Pseudomonadati</taxon>
        <taxon>Pseudomonadota</taxon>
        <taxon>Gammaproteobacteria</taxon>
        <taxon>Oceanospirillales</taxon>
        <taxon>Alcanivoracaceae</taxon>
        <taxon>Alcanivorax</taxon>
    </lineage>
</organism>
<dbReference type="Pfam" id="PF13473">
    <property type="entry name" value="Cupredoxin_1"/>
    <property type="match status" value="1"/>
</dbReference>
<dbReference type="RefSeq" id="WP_035230293.1">
    <property type="nucleotide sequence ID" value="NZ_ARXV01000002.1"/>
</dbReference>
<evidence type="ECO:0000313" key="4">
    <source>
        <dbReference type="Proteomes" id="UP000029444"/>
    </source>
</evidence>
<dbReference type="AlphaFoldDB" id="A0A095SNJ3"/>
<keyword evidence="1" id="KW-0812">Transmembrane</keyword>
<keyword evidence="4" id="KW-1185">Reference proteome</keyword>
<feature type="domain" description="EfeO-type cupredoxin-like" evidence="2">
    <location>
        <begin position="12"/>
        <end position="116"/>
    </location>
</feature>
<dbReference type="EMBL" id="ARXV01000002">
    <property type="protein sequence ID" value="KGD66117.1"/>
    <property type="molecule type" value="Genomic_DNA"/>
</dbReference>
<dbReference type="eggNOG" id="COG4633">
    <property type="taxonomic scope" value="Bacteria"/>
</dbReference>
<accession>A0A095SNJ3</accession>
<dbReference type="PATRIC" id="fig|1177154.3.peg.599"/>
<evidence type="ECO:0000313" key="3">
    <source>
        <dbReference type="EMBL" id="KGD66117.1"/>
    </source>
</evidence>
<protein>
    <submittedName>
        <fullName evidence="3">Plastocyanin domain-containing protein</fullName>
    </submittedName>
</protein>
<comment type="caution">
    <text evidence="3">The sequence shown here is derived from an EMBL/GenBank/DDBJ whole genome shotgun (WGS) entry which is preliminary data.</text>
</comment>
<dbReference type="Proteomes" id="UP000029444">
    <property type="component" value="Unassembled WGS sequence"/>
</dbReference>
<proteinExistence type="predicted"/>
<keyword evidence="1" id="KW-1133">Transmembrane helix</keyword>
<feature type="transmembrane region" description="Helical" evidence="1">
    <location>
        <begin position="6"/>
        <end position="22"/>
    </location>
</feature>
<evidence type="ECO:0000259" key="2">
    <source>
        <dbReference type="Pfam" id="PF13473"/>
    </source>
</evidence>
<sequence length="117" mass="13236">MLLINIAGLALIALIVWWFWFYKPKEAELGESDLVITVENGTYSPSRIKVPTGEPVEIKFIRKDQSPCSETLLIPELQISDTLPLNKLKTIQLPALAAGEYAFHCQMQMYRGQITVK</sequence>
<dbReference type="SUPFAM" id="SSF49503">
    <property type="entry name" value="Cupredoxins"/>
    <property type="match status" value="1"/>
</dbReference>
<evidence type="ECO:0000256" key="1">
    <source>
        <dbReference type="SAM" id="Phobius"/>
    </source>
</evidence>
<dbReference type="OrthoDB" id="9800141at2"/>
<name>A0A095SNJ3_9GAMM</name>
<dbReference type="InterPro" id="IPR008972">
    <property type="entry name" value="Cupredoxin"/>
</dbReference>
<dbReference type="InterPro" id="IPR028096">
    <property type="entry name" value="EfeO_Cupredoxin"/>
</dbReference>